<dbReference type="AlphaFoldDB" id="K0DJC7"/>
<organism evidence="1 2">
    <name type="scientific">Paraburkholderia phenoliruptrix BR3459a</name>
    <dbReference type="NCBI Taxonomy" id="1229205"/>
    <lineage>
        <taxon>Bacteria</taxon>
        <taxon>Pseudomonadati</taxon>
        <taxon>Pseudomonadota</taxon>
        <taxon>Betaproteobacteria</taxon>
        <taxon>Burkholderiales</taxon>
        <taxon>Burkholderiaceae</taxon>
        <taxon>Paraburkholderia</taxon>
    </lineage>
</organism>
<sequence>MYPLAIDDECLWASISATGLAPHDLPLVYCKAYAMLMGWAQCAYARAVARLPRAGLMRNGVRIWCTDLGRASFRCDARRDDASKSADGLWRCTCAAVLCTGAAQVKGRLGGHRIASGSLSRPHRTDAIELATLMEALQEGVTSDWCCARPARRHVGLICNPHTCVDASLESLPDRQSRSQIGRRCRFLSSDHRGGCLGVDGSKSGNDRPTAFLHLG</sequence>
<accession>K0DJC7</accession>
<dbReference type="HOGENOM" id="CLU_1275705_0_0_4"/>
<dbReference type="Proteomes" id="UP000010105">
    <property type="component" value="Chromosome 1"/>
</dbReference>
<proteinExistence type="predicted"/>
<gene>
    <name evidence="1" type="ORF">BUPH_05507</name>
</gene>
<name>K0DJC7_9BURK</name>
<dbReference type="PATRIC" id="fig|1229205.11.peg.782"/>
<dbReference type="KEGG" id="bpx:BUPH_05507"/>
<dbReference type="EMBL" id="CP003863">
    <property type="protein sequence ID" value="AFT84842.1"/>
    <property type="molecule type" value="Genomic_DNA"/>
</dbReference>
<dbReference type="STRING" id="1229205.BUPH_05507"/>
<reference evidence="1 2" key="1">
    <citation type="journal article" date="2012" name="J. Bacteriol.">
        <title>Complete Genome Sequence of Burkholderia phenoliruptrix BR3459a (CLA1), a Heat-Tolerant, Nitrogen-Fixing Symbiont of Mimosa flocculosa.</title>
        <authorList>
            <person name="de Oliveira Cunha C."/>
            <person name="Goda Zuleta L.F."/>
            <person name="Paula de Almeida L.G."/>
            <person name="Prioli Ciapina L."/>
            <person name="Lustrino Borges W."/>
            <person name="Pitard R.M."/>
            <person name="Baldani J.I."/>
            <person name="Straliotto R."/>
            <person name="de Faria S.M."/>
            <person name="Hungria M."/>
            <person name="Sousa Cavada B."/>
            <person name="Mercante F.M."/>
            <person name="Ribeiro de Vasconcelos A.T."/>
        </authorList>
    </citation>
    <scope>NUCLEOTIDE SEQUENCE [LARGE SCALE GENOMIC DNA]</scope>
    <source>
        <strain evidence="1 2">BR3459a</strain>
    </source>
</reference>
<evidence type="ECO:0000313" key="1">
    <source>
        <dbReference type="EMBL" id="AFT84842.1"/>
    </source>
</evidence>
<evidence type="ECO:0000313" key="2">
    <source>
        <dbReference type="Proteomes" id="UP000010105"/>
    </source>
</evidence>
<protein>
    <submittedName>
        <fullName evidence="1">Uncharacterized protein</fullName>
    </submittedName>
</protein>